<keyword evidence="2" id="KW-1185">Reference proteome</keyword>
<name>A0A5C3M735_9AGAR</name>
<dbReference type="AlphaFoldDB" id="A0A5C3M735"/>
<sequence>MNACVIMRVGDRLKWTTDDGGGAVTVGYIDTIRNGQGREWIIRHSARQDRDPMIWRARQVARSPNERSRSKRTRLPDALLHAIRKLKKKYSFEGEALVEIRRDNRVALSEVLFASSDTAPQGRHEHHPPTSHVRCKQDGRRIILAIHFDIHSRISVPQFMIAVLRLKSSALRALEVYVARCREGGDGLEGPSGWWDWRNGGDLKNDEKLTLGRQVRAAATHLETARREFGGSDSGVNANCNWFHSFQKNALNPRLDGLACTHAQGGFIVLQCDLTLLIVEGGVSGELGVAGWGEGTHASRMFTRRLCKWVDALNLELEDKEKSRGGNQII</sequence>
<reference evidence="1 2" key="1">
    <citation type="journal article" date="2019" name="Nat. Ecol. Evol.">
        <title>Megaphylogeny resolves global patterns of mushroom evolution.</title>
        <authorList>
            <person name="Varga T."/>
            <person name="Krizsan K."/>
            <person name="Foldi C."/>
            <person name="Dima B."/>
            <person name="Sanchez-Garcia M."/>
            <person name="Sanchez-Ramirez S."/>
            <person name="Szollosi G.J."/>
            <person name="Szarkandi J.G."/>
            <person name="Papp V."/>
            <person name="Albert L."/>
            <person name="Andreopoulos W."/>
            <person name="Angelini C."/>
            <person name="Antonin V."/>
            <person name="Barry K.W."/>
            <person name="Bougher N.L."/>
            <person name="Buchanan P."/>
            <person name="Buyck B."/>
            <person name="Bense V."/>
            <person name="Catcheside P."/>
            <person name="Chovatia M."/>
            <person name="Cooper J."/>
            <person name="Damon W."/>
            <person name="Desjardin D."/>
            <person name="Finy P."/>
            <person name="Geml J."/>
            <person name="Haridas S."/>
            <person name="Hughes K."/>
            <person name="Justo A."/>
            <person name="Karasinski D."/>
            <person name="Kautmanova I."/>
            <person name="Kiss B."/>
            <person name="Kocsube S."/>
            <person name="Kotiranta H."/>
            <person name="LaButti K.M."/>
            <person name="Lechner B.E."/>
            <person name="Liimatainen K."/>
            <person name="Lipzen A."/>
            <person name="Lukacs Z."/>
            <person name="Mihaltcheva S."/>
            <person name="Morgado L.N."/>
            <person name="Niskanen T."/>
            <person name="Noordeloos M.E."/>
            <person name="Ohm R.A."/>
            <person name="Ortiz-Santana B."/>
            <person name="Ovrebo C."/>
            <person name="Racz N."/>
            <person name="Riley R."/>
            <person name="Savchenko A."/>
            <person name="Shiryaev A."/>
            <person name="Soop K."/>
            <person name="Spirin V."/>
            <person name="Szebenyi C."/>
            <person name="Tomsovsky M."/>
            <person name="Tulloss R.E."/>
            <person name="Uehling J."/>
            <person name="Grigoriev I.V."/>
            <person name="Vagvolgyi C."/>
            <person name="Papp T."/>
            <person name="Martin F.M."/>
            <person name="Miettinen O."/>
            <person name="Hibbett D.S."/>
            <person name="Nagy L.G."/>
        </authorList>
    </citation>
    <scope>NUCLEOTIDE SEQUENCE [LARGE SCALE GENOMIC DNA]</scope>
    <source>
        <strain evidence="1 2">CBS 166.37</strain>
    </source>
</reference>
<evidence type="ECO:0000313" key="1">
    <source>
        <dbReference type="EMBL" id="TFK39668.1"/>
    </source>
</evidence>
<dbReference type="EMBL" id="ML213598">
    <property type="protein sequence ID" value="TFK39668.1"/>
    <property type="molecule type" value="Genomic_DNA"/>
</dbReference>
<evidence type="ECO:0000313" key="2">
    <source>
        <dbReference type="Proteomes" id="UP000308652"/>
    </source>
</evidence>
<proteinExistence type="predicted"/>
<accession>A0A5C3M735</accession>
<organism evidence="1 2">
    <name type="scientific">Crucibulum laeve</name>
    <dbReference type="NCBI Taxonomy" id="68775"/>
    <lineage>
        <taxon>Eukaryota</taxon>
        <taxon>Fungi</taxon>
        <taxon>Dikarya</taxon>
        <taxon>Basidiomycota</taxon>
        <taxon>Agaricomycotina</taxon>
        <taxon>Agaricomycetes</taxon>
        <taxon>Agaricomycetidae</taxon>
        <taxon>Agaricales</taxon>
        <taxon>Agaricineae</taxon>
        <taxon>Nidulariaceae</taxon>
        <taxon>Crucibulum</taxon>
    </lineage>
</organism>
<protein>
    <submittedName>
        <fullName evidence="1">Uncharacterized protein</fullName>
    </submittedName>
</protein>
<dbReference type="Proteomes" id="UP000308652">
    <property type="component" value="Unassembled WGS sequence"/>
</dbReference>
<gene>
    <name evidence="1" type="ORF">BDQ12DRAFT_711793</name>
</gene>